<reference evidence="2" key="2">
    <citation type="submission" date="2021-04" db="EMBL/GenBank/DDBJ databases">
        <authorList>
            <person name="Podell S."/>
        </authorList>
    </citation>
    <scope>NUCLEOTIDE SEQUENCE</scope>
    <source>
        <strain evidence="2">Hildebrandi</strain>
    </source>
</reference>
<comment type="caution">
    <text evidence="2">The sequence shown here is derived from an EMBL/GenBank/DDBJ whole genome shotgun (WGS) entry which is preliminary data.</text>
</comment>
<evidence type="ECO:0000256" key="1">
    <source>
        <dbReference type="SAM" id="MobiDB-lite"/>
    </source>
</evidence>
<gene>
    <name evidence="2" type="ORF">IV203_012873</name>
</gene>
<reference evidence="2" key="1">
    <citation type="journal article" date="2021" name="Sci. Rep.">
        <title>Diploid genomic architecture of Nitzschia inconspicua, an elite biomass production diatom.</title>
        <authorList>
            <person name="Oliver A."/>
            <person name="Podell S."/>
            <person name="Pinowska A."/>
            <person name="Traller J.C."/>
            <person name="Smith S.R."/>
            <person name="McClure R."/>
            <person name="Beliaev A."/>
            <person name="Bohutskyi P."/>
            <person name="Hill E.A."/>
            <person name="Rabines A."/>
            <person name="Zheng H."/>
            <person name="Allen L.Z."/>
            <person name="Kuo A."/>
            <person name="Grigoriev I.V."/>
            <person name="Allen A.E."/>
            <person name="Hazlebeck D."/>
            <person name="Allen E.E."/>
        </authorList>
    </citation>
    <scope>NUCLEOTIDE SEQUENCE</scope>
    <source>
        <strain evidence="2">Hildebrandi</strain>
    </source>
</reference>
<evidence type="ECO:0000313" key="2">
    <source>
        <dbReference type="EMBL" id="KAG7373778.1"/>
    </source>
</evidence>
<dbReference type="Proteomes" id="UP000693970">
    <property type="component" value="Unassembled WGS sequence"/>
</dbReference>
<dbReference type="EMBL" id="JAGRRH010000001">
    <property type="protein sequence ID" value="KAG7373778.1"/>
    <property type="molecule type" value="Genomic_DNA"/>
</dbReference>
<evidence type="ECO:0000313" key="3">
    <source>
        <dbReference type="Proteomes" id="UP000693970"/>
    </source>
</evidence>
<proteinExistence type="predicted"/>
<feature type="compositionally biased region" description="Low complexity" evidence="1">
    <location>
        <begin position="38"/>
        <end position="51"/>
    </location>
</feature>
<name>A0A9K3M3X8_9STRA</name>
<dbReference type="AlphaFoldDB" id="A0A9K3M3X8"/>
<sequence length="146" mass="16673">MIVTPSIHTACSGERTTKCCTNDTSTTTVSDHDHCGRTSPLPSSSASALEETSQHSARSVRRRSSLPGRCCCQTTEELEYRQERRRRRTSLSFSMEPTQIKEIPRYDQHSKPELFYNEAELNMMRCEANMRQAGMDPAAFDWKSFQ</sequence>
<keyword evidence="3" id="KW-1185">Reference proteome</keyword>
<organism evidence="2 3">
    <name type="scientific">Nitzschia inconspicua</name>
    <dbReference type="NCBI Taxonomy" id="303405"/>
    <lineage>
        <taxon>Eukaryota</taxon>
        <taxon>Sar</taxon>
        <taxon>Stramenopiles</taxon>
        <taxon>Ochrophyta</taxon>
        <taxon>Bacillariophyta</taxon>
        <taxon>Bacillariophyceae</taxon>
        <taxon>Bacillariophycidae</taxon>
        <taxon>Bacillariales</taxon>
        <taxon>Bacillariaceae</taxon>
        <taxon>Nitzschia</taxon>
    </lineage>
</organism>
<accession>A0A9K3M3X8</accession>
<feature type="region of interest" description="Disordered" evidence="1">
    <location>
        <begin position="22"/>
        <end position="65"/>
    </location>
</feature>
<protein>
    <submittedName>
        <fullName evidence="2">Uncharacterized protein</fullName>
    </submittedName>
</protein>